<keyword evidence="3" id="KW-1185">Reference proteome</keyword>
<evidence type="ECO:0000256" key="1">
    <source>
        <dbReference type="SAM" id="MobiDB-lite"/>
    </source>
</evidence>
<feature type="compositionally biased region" description="Basic and acidic residues" evidence="1">
    <location>
        <begin position="709"/>
        <end position="721"/>
    </location>
</feature>
<proteinExistence type="predicted"/>
<organism evidence="2 3">
    <name type="scientific">Apatococcus lobatus</name>
    <dbReference type="NCBI Taxonomy" id="904363"/>
    <lineage>
        <taxon>Eukaryota</taxon>
        <taxon>Viridiplantae</taxon>
        <taxon>Chlorophyta</taxon>
        <taxon>core chlorophytes</taxon>
        <taxon>Trebouxiophyceae</taxon>
        <taxon>Chlorellales</taxon>
        <taxon>Chlorellaceae</taxon>
        <taxon>Apatococcus</taxon>
    </lineage>
</organism>
<feature type="region of interest" description="Disordered" evidence="1">
    <location>
        <begin position="697"/>
        <end position="831"/>
    </location>
</feature>
<evidence type="ECO:0000313" key="2">
    <source>
        <dbReference type="EMBL" id="KAK9844578.1"/>
    </source>
</evidence>
<feature type="region of interest" description="Disordered" evidence="1">
    <location>
        <begin position="598"/>
        <end position="680"/>
    </location>
</feature>
<evidence type="ECO:0000313" key="3">
    <source>
        <dbReference type="Proteomes" id="UP001438707"/>
    </source>
</evidence>
<feature type="compositionally biased region" description="Polar residues" evidence="1">
    <location>
        <begin position="697"/>
        <end position="708"/>
    </location>
</feature>
<reference evidence="2 3" key="1">
    <citation type="journal article" date="2024" name="Nat. Commun.">
        <title>Phylogenomics reveals the evolutionary origins of lichenization in chlorophyte algae.</title>
        <authorList>
            <person name="Puginier C."/>
            <person name="Libourel C."/>
            <person name="Otte J."/>
            <person name="Skaloud P."/>
            <person name="Haon M."/>
            <person name="Grisel S."/>
            <person name="Petersen M."/>
            <person name="Berrin J.G."/>
            <person name="Delaux P.M."/>
            <person name="Dal Grande F."/>
            <person name="Keller J."/>
        </authorList>
    </citation>
    <scope>NUCLEOTIDE SEQUENCE [LARGE SCALE GENOMIC DNA]</scope>
    <source>
        <strain evidence="2 3">SAG 2145</strain>
    </source>
</reference>
<feature type="region of interest" description="Disordered" evidence="1">
    <location>
        <begin position="454"/>
        <end position="512"/>
    </location>
</feature>
<name>A0AAW1SGI0_9CHLO</name>
<gene>
    <name evidence="2" type="ORF">WJX74_004213</name>
</gene>
<feature type="compositionally biased region" description="Basic residues" evidence="1">
    <location>
        <begin position="766"/>
        <end position="785"/>
    </location>
</feature>
<feature type="compositionally biased region" description="Low complexity" evidence="1">
    <location>
        <begin position="616"/>
        <end position="629"/>
    </location>
</feature>
<feature type="compositionally biased region" description="Low complexity" evidence="1">
    <location>
        <begin position="472"/>
        <end position="500"/>
    </location>
</feature>
<feature type="region of interest" description="Disordered" evidence="1">
    <location>
        <begin position="1"/>
        <end position="23"/>
    </location>
</feature>
<dbReference type="Proteomes" id="UP001438707">
    <property type="component" value="Unassembled WGS sequence"/>
</dbReference>
<sequence>MGLPELPGPTGRSSSSRMPLARGSNPFSNILDGQASSHVEGIKMARKPLLYYGSSAMIDAMVSGQTEGQGLLARLPGLHDFPELIIAALTNILVQSESILAGNPRLYDQDLLERQDWLDLYLSRKEMQHLMPLILEQLKMDGREPPAPASQYDPVDSMLCLRARLFHYHQAEKPTFDAPGINCHWISDSLHDGRSTLGHQTTYAVDQAVHPHQAVEGEASQPAQQSGVLAAAEAQLEAAIGSGQAPGLQLAIRFAVRTLAAADQRSTSLDLEELREFGLPSQRPVAYLEAWFMHQFKSHPRSKDDFERQDLCAHREWLDLYLKGYEGIKHLVLQQLPKYDVKPASKHDSAASFLALRACLFRYQHPRDPVNVVGLNTFVTPPAKVFGISKPVPQLAAVTSLLTCNFTSASWPCPSTDVLVAMAQRLIFMHANRQLLSGQELQLICSDSHGVAPDAPTGSPCSETSPAAGPVQSRSQTSAASAQSRLHEPASASSAQAQRPQRPHSNASFRPEKNVTLSISGCNCSDCRDILTASMAKALNGRGLGAHFSNDVNDEGKHTSTMLPACNNIEHDWYTPEQCQGWCEALIDAHLNNDVAHSKELTRGGPPAFKVADDPSASTSSAASSAATAQPGANPGRSGTSGSGLRRAYLDQPNSKVPGSMPAAAHVQTSNNRQDDSGPITTAGLLKAAEEWYKQLQAASSSRSSNVDAEARQSSRLKGRDGIQTSAQGGSAGQPSAEDKAAAEKRAEEAAADLLREVEQEEKARQSKKMKSKARKTSKTARPKKASASAQPVPTPALTESEAQPQGTSERGPGASASSISARQEEQSGITGAEHQLEAALQTGQAAHLQQAIRYAVRSIAAADPHVSLALRSNQLDTQIEDDTMHGIAHIAPA</sequence>
<feature type="compositionally biased region" description="Low complexity" evidence="1">
    <location>
        <begin position="636"/>
        <end position="647"/>
    </location>
</feature>
<feature type="compositionally biased region" description="Basic and acidic residues" evidence="1">
    <location>
        <begin position="737"/>
        <end position="765"/>
    </location>
</feature>
<dbReference type="AlphaFoldDB" id="A0AAW1SGI0"/>
<accession>A0AAW1SGI0</accession>
<comment type="caution">
    <text evidence="2">The sequence shown here is derived from an EMBL/GenBank/DDBJ whole genome shotgun (WGS) entry which is preliminary data.</text>
</comment>
<feature type="compositionally biased region" description="Polar residues" evidence="1">
    <location>
        <begin position="816"/>
        <end position="830"/>
    </location>
</feature>
<protein>
    <submittedName>
        <fullName evidence="2">Uncharacterized protein</fullName>
    </submittedName>
</protein>
<dbReference type="EMBL" id="JALJOS010000001">
    <property type="protein sequence ID" value="KAK9844578.1"/>
    <property type="molecule type" value="Genomic_DNA"/>
</dbReference>